<protein>
    <submittedName>
        <fullName evidence="4">Uncharacterized protein</fullName>
    </submittedName>
</protein>
<dbReference type="AlphaFoldDB" id="A0A9X4C8I3"/>
<organism evidence="4 5">
    <name type="scientific">Pseudomonas shahriarae</name>
    <dbReference type="NCBI Taxonomy" id="2745512"/>
    <lineage>
        <taxon>Bacteria</taxon>
        <taxon>Pseudomonadati</taxon>
        <taxon>Pseudomonadota</taxon>
        <taxon>Gammaproteobacteria</taxon>
        <taxon>Pseudomonadales</taxon>
        <taxon>Pseudomonadaceae</taxon>
        <taxon>Pseudomonas</taxon>
    </lineage>
</organism>
<gene>
    <name evidence="4" type="ORF">M5G27_31305</name>
</gene>
<proteinExistence type="predicted"/>
<evidence type="ECO:0000256" key="1">
    <source>
        <dbReference type="SAM" id="MobiDB-lite"/>
    </source>
</evidence>
<feature type="compositionally biased region" description="Polar residues" evidence="1">
    <location>
        <begin position="69"/>
        <end position="88"/>
    </location>
</feature>
<name>A0A9X4C8I3_9PSED</name>
<keyword evidence="2" id="KW-0812">Transmembrane</keyword>
<feature type="region of interest" description="Disordered" evidence="1">
    <location>
        <begin position="69"/>
        <end position="122"/>
    </location>
</feature>
<dbReference type="RefSeq" id="WP_273878584.1">
    <property type="nucleotide sequence ID" value="NZ_JAMDHA010000084.1"/>
</dbReference>
<evidence type="ECO:0000313" key="4">
    <source>
        <dbReference type="EMBL" id="MDD1011931.1"/>
    </source>
</evidence>
<comment type="caution">
    <text evidence="4">The sequence shown here is derived from an EMBL/GenBank/DDBJ whole genome shotgun (WGS) entry which is preliminary data.</text>
</comment>
<keyword evidence="3" id="KW-0732">Signal</keyword>
<evidence type="ECO:0000313" key="5">
    <source>
        <dbReference type="Proteomes" id="UP001148185"/>
    </source>
</evidence>
<reference evidence="4 5" key="1">
    <citation type="submission" date="2022-05" db="EMBL/GenBank/DDBJ databases">
        <title>Novel Pseudomonas spp. Isolated from a Rainbow Trout Aquaculture Facility.</title>
        <authorList>
            <person name="Testerman T."/>
            <person name="Graf J."/>
        </authorList>
    </citation>
    <scope>NUCLEOTIDE SEQUENCE [LARGE SCALE GENOMIC DNA]</scope>
    <source>
        <strain evidence="4 5">ID1042</strain>
    </source>
</reference>
<keyword evidence="2" id="KW-0472">Membrane</keyword>
<keyword evidence="5" id="KW-1185">Reference proteome</keyword>
<accession>A0A9X4C8I3</accession>
<keyword evidence="2" id="KW-1133">Transmembrane helix</keyword>
<feature type="chain" id="PRO_5040980212" evidence="3">
    <location>
        <begin position="24"/>
        <end position="122"/>
    </location>
</feature>
<feature type="transmembrane region" description="Helical" evidence="2">
    <location>
        <begin position="39"/>
        <end position="59"/>
    </location>
</feature>
<evidence type="ECO:0000256" key="2">
    <source>
        <dbReference type="SAM" id="Phobius"/>
    </source>
</evidence>
<feature type="signal peptide" evidence="3">
    <location>
        <begin position="1"/>
        <end position="23"/>
    </location>
</feature>
<dbReference type="EMBL" id="JAMDHA010000084">
    <property type="protein sequence ID" value="MDD1011931.1"/>
    <property type="molecule type" value="Genomic_DNA"/>
</dbReference>
<sequence>MRGKYYRMTLLVALGIFPGIALAAPGGLQNMADNLDGLMSFISTVMGPMVLLAIIVFMFSGRSGQSVERNASAETSASLPSSVGQLQETADGPDPVAITKADRLDANQAEPPRRVGRKLHLD</sequence>
<dbReference type="Proteomes" id="UP001148185">
    <property type="component" value="Unassembled WGS sequence"/>
</dbReference>
<evidence type="ECO:0000256" key="3">
    <source>
        <dbReference type="SAM" id="SignalP"/>
    </source>
</evidence>